<feature type="non-terminal residue" evidence="2">
    <location>
        <position position="1"/>
    </location>
</feature>
<reference evidence="2" key="1">
    <citation type="submission" date="2020-02" db="EMBL/GenBank/DDBJ databases">
        <authorList>
            <person name="Meier V. D."/>
        </authorList>
    </citation>
    <scope>NUCLEOTIDE SEQUENCE</scope>
    <source>
        <strain evidence="2">AVDCRST_MAG89</strain>
    </source>
</reference>
<accession>A0A6J4MRY2</accession>
<organism evidence="2">
    <name type="scientific">uncultured Gemmatimonadota bacterium</name>
    <dbReference type="NCBI Taxonomy" id="203437"/>
    <lineage>
        <taxon>Bacteria</taxon>
        <taxon>Pseudomonadati</taxon>
        <taxon>Gemmatimonadota</taxon>
        <taxon>environmental samples</taxon>
    </lineage>
</organism>
<gene>
    <name evidence="2" type="ORF">AVDCRST_MAG89-4215</name>
</gene>
<name>A0A6J4MRY2_9BACT</name>
<feature type="compositionally biased region" description="Basic and acidic residues" evidence="1">
    <location>
        <begin position="65"/>
        <end position="77"/>
    </location>
</feature>
<feature type="region of interest" description="Disordered" evidence="1">
    <location>
        <begin position="46"/>
        <end position="99"/>
    </location>
</feature>
<feature type="non-terminal residue" evidence="2">
    <location>
        <position position="119"/>
    </location>
</feature>
<evidence type="ECO:0000313" key="2">
    <source>
        <dbReference type="EMBL" id="CAA9367203.1"/>
    </source>
</evidence>
<dbReference type="AlphaFoldDB" id="A0A6J4MRY2"/>
<evidence type="ECO:0000256" key="1">
    <source>
        <dbReference type="SAM" id="MobiDB-lite"/>
    </source>
</evidence>
<feature type="compositionally biased region" description="Basic residues" evidence="1">
    <location>
        <begin position="54"/>
        <end position="64"/>
    </location>
</feature>
<proteinExistence type="predicted"/>
<dbReference type="EMBL" id="CADCTV010000878">
    <property type="protein sequence ID" value="CAA9367203.1"/>
    <property type="molecule type" value="Genomic_DNA"/>
</dbReference>
<feature type="compositionally biased region" description="Basic and acidic residues" evidence="1">
    <location>
        <begin position="85"/>
        <end position="99"/>
    </location>
</feature>
<protein>
    <submittedName>
        <fullName evidence="2">Uncharacterized protein</fullName>
    </submittedName>
</protein>
<sequence length="119" mass="13104">ACYKRTRGRVGPPAGGPPGARGNAAVLQLLLAGPDHASVLRRFQHSAGHLQRNAARRQHRKRRPERAASVRDARGLDRGIQGRGYADRRLPGGAGDLRDHPVHAVRRLQELQRHPVFVV</sequence>